<dbReference type="RefSeq" id="WP_234535223.1">
    <property type="nucleotide sequence ID" value="NZ_CAKMAB010000015.1"/>
</dbReference>
<evidence type="ECO:0000313" key="5">
    <source>
        <dbReference type="EMBL" id="CAH1056899.1"/>
    </source>
</evidence>
<name>A0ABM9BEF8_9BACL</name>
<dbReference type="SMART" id="SM00347">
    <property type="entry name" value="HTH_MARR"/>
    <property type="match status" value="1"/>
</dbReference>
<proteinExistence type="predicted"/>
<dbReference type="PANTHER" id="PTHR33164:SF64">
    <property type="entry name" value="TRANSCRIPTIONAL REGULATOR SLYA"/>
    <property type="match status" value="1"/>
</dbReference>
<sequence>MIEDEIRELLDRISAEMRRDYAALLREFNLHVGQEQLLCRLWRSDGMTQIQLSESLNCEPPTITNMVKSLESHGFVVRKRDPEDGRVSRVYLTPAGRNLCEPVERIWNKQLDKLLTGILPEERLLLRRLMKQMVANLLAS</sequence>
<dbReference type="Pfam" id="PF01047">
    <property type="entry name" value="MarR"/>
    <property type="match status" value="1"/>
</dbReference>
<dbReference type="InterPro" id="IPR036390">
    <property type="entry name" value="WH_DNA-bd_sf"/>
</dbReference>
<evidence type="ECO:0000259" key="4">
    <source>
        <dbReference type="PROSITE" id="PS50995"/>
    </source>
</evidence>
<keyword evidence="1" id="KW-0805">Transcription regulation</keyword>
<dbReference type="InterPro" id="IPR023187">
    <property type="entry name" value="Tscrpt_reg_MarR-type_CS"/>
</dbReference>
<evidence type="ECO:0000256" key="3">
    <source>
        <dbReference type="ARBA" id="ARBA00023163"/>
    </source>
</evidence>
<dbReference type="EMBL" id="CAKMAB010000015">
    <property type="protein sequence ID" value="CAH1056899.1"/>
    <property type="molecule type" value="Genomic_DNA"/>
</dbReference>
<dbReference type="Gene3D" id="1.10.10.10">
    <property type="entry name" value="Winged helix-like DNA-binding domain superfamily/Winged helix DNA-binding domain"/>
    <property type="match status" value="1"/>
</dbReference>
<dbReference type="InterPro" id="IPR039422">
    <property type="entry name" value="MarR/SlyA-like"/>
</dbReference>
<dbReference type="PANTHER" id="PTHR33164">
    <property type="entry name" value="TRANSCRIPTIONAL REGULATOR, MARR FAMILY"/>
    <property type="match status" value="1"/>
</dbReference>
<dbReference type="InterPro" id="IPR000835">
    <property type="entry name" value="HTH_MarR-typ"/>
</dbReference>
<evidence type="ECO:0000256" key="2">
    <source>
        <dbReference type="ARBA" id="ARBA00023125"/>
    </source>
</evidence>
<dbReference type="SUPFAM" id="SSF46785">
    <property type="entry name" value="Winged helix' DNA-binding domain"/>
    <property type="match status" value="1"/>
</dbReference>
<keyword evidence="2" id="KW-0238">DNA-binding</keyword>
<feature type="domain" description="HTH marR-type" evidence="4">
    <location>
        <begin position="3"/>
        <end position="135"/>
    </location>
</feature>
<keyword evidence="6" id="KW-1185">Reference proteome</keyword>
<dbReference type="PRINTS" id="PR00598">
    <property type="entry name" value="HTHMARR"/>
</dbReference>
<protein>
    <submittedName>
        <fullName evidence="5">Transcriptional regulator SlyA</fullName>
    </submittedName>
</protein>
<evidence type="ECO:0000256" key="1">
    <source>
        <dbReference type="ARBA" id="ARBA00023015"/>
    </source>
</evidence>
<reference evidence="5" key="1">
    <citation type="submission" date="2021-12" db="EMBL/GenBank/DDBJ databases">
        <authorList>
            <person name="Criscuolo A."/>
        </authorList>
    </citation>
    <scope>NUCLEOTIDE SEQUENCE</scope>
    <source>
        <strain evidence="5">CIP111894</strain>
    </source>
</reference>
<comment type="caution">
    <text evidence="5">The sequence shown here is derived from an EMBL/GenBank/DDBJ whole genome shotgun (WGS) entry which is preliminary data.</text>
</comment>
<dbReference type="Proteomes" id="UP000838749">
    <property type="component" value="Unassembled WGS sequence"/>
</dbReference>
<organism evidence="5 6">
    <name type="scientific">Paenibacillus pseudetheri</name>
    <dbReference type="NCBI Taxonomy" id="2897682"/>
    <lineage>
        <taxon>Bacteria</taxon>
        <taxon>Bacillati</taxon>
        <taxon>Bacillota</taxon>
        <taxon>Bacilli</taxon>
        <taxon>Bacillales</taxon>
        <taxon>Paenibacillaceae</taxon>
        <taxon>Paenibacillus</taxon>
    </lineage>
</organism>
<dbReference type="InterPro" id="IPR036388">
    <property type="entry name" value="WH-like_DNA-bd_sf"/>
</dbReference>
<keyword evidence="3" id="KW-0804">Transcription</keyword>
<dbReference type="PROSITE" id="PS01117">
    <property type="entry name" value="HTH_MARR_1"/>
    <property type="match status" value="1"/>
</dbReference>
<accession>A0ABM9BEF8</accession>
<evidence type="ECO:0000313" key="6">
    <source>
        <dbReference type="Proteomes" id="UP000838749"/>
    </source>
</evidence>
<gene>
    <name evidence="5" type="primary">slyA_6</name>
    <name evidence="5" type="ORF">PAECIP111894_03054</name>
</gene>
<dbReference type="PROSITE" id="PS50995">
    <property type="entry name" value="HTH_MARR_2"/>
    <property type="match status" value="1"/>
</dbReference>